<dbReference type="GO" id="GO:0012505">
    <property type="term" value="C:endomembrane system"/>
    <property type="evidence" value="ECO:0007669"/>
    <property type="project" value="UniProtKB-SubCell"/>
</dbReference>
<evidence type="ECO:0000256" key="12">
    <source>
        <dbReference type="ARBA" id="ARBA00023055"/>
    </source>
</evidence>
<feature type="domain" description="ABC transporter" evidence="15">
    <location>
        <begin position="342"/>
        <end position="578"/>
    </location>
</feature>
<dbReference type="PANTHER" id="PTHR43394">
    <property type="entry name" value="ATP-DEPENDENT PERMEASE MDL1, MITOCHONDRIAL"/>
    <property type="match status" value="1"/>
</dbReference>
<dbReference type="GO" id="GO:0009245">
    <property type="term" value="P:lipid A biosynthetic process"/>
    <property type="evidence" value="ECO:0007669"/>
    <property type="project" value="InterPro"/>
</dbReference>
<dbReference type="Proteomes" id="UP000030106">
    <property type="component" value="Unassembled WGS sequence"/>
</dbReference>
<evidence type="ECO:0000256" key="14">
    <source>
        <dbReference type="SAM" id="Phobius"/>
    </source>
</evidence>
<evidence type="ECO:0000256" key="6">
    <source>
        <dbReference type="ARBA" id="ARBA00022519"/>
    </source>
</evidence>
<comment type="subunit">
    <text evidence="3">Homodimer.</text>
</comment>
<keyword evidence="9 17" id="KW-0067">ATP-binding</keyword>
<dbReference type="PROSITE" id="PS50929">
    <property type="entry name" value="ABC_TM1F"/>
    <property type="match status" value="1"/>
</dbReference>
<dbReference type="NCBIfam" id="NF008381">
    <property type="entry name" value="PRK11176.1"/>
    <property type="match status" value="1"/>
</dbReference>
<organism evidence="17 18">
    <name type="scientific">Beauveria bassiana D1-5</name>
    <dbReference type="NCBI Taxonomy" id="1245745"/>
    <lineage>
        <taxon>Eukaryota</taxon>
        <taxon>Fungi</taxon>
        <taxon>Dikarya</taxon>
        <taxon>Ascomycota</taxon>
        <taxon>Pezizomycotina</taxon>
        <taxon>Sordariomycetes</taxon>
        <taxon>Hypocreomycetidae</taxon>
        <taxon>Hypocreales</taxon>
        <taxon>Cordycipitaceae</taxon>
        <taxon>Beauveria</taxon>
    </lineage>
</organism>
<dbReference type="GO" id="GO:0034040">
    <property type="term" value="F:ATPase-coupled lipid transmembrane transporter activity"/>
    <property type="evidence" value="ECO:0007669"/>
    <property type="project" value="InterPro"/>
</dbReference>
<dbReference type="Pfam" id="PF00005">
    <property type="entry name" value="ABC_tran"/>
    <property type="match status" value="1"/>
</dbReference>
<dbReference type="PROSITE" id="PS00211">
    <property type="entry name" value="ABC_TRANSPORTER_1"/>
    <property type="match status" value="1"/>
</dbReference>
<feature type="transmembrane region" description="Helical" evidence="14">
    <location>
        <begin position="142"/>
        <end position="163"/>
    </location>
</feature>
<dbReference type="FunFam" id="1.20.1560.10:FF:000008">
    <property type="entry name" value="Lipid A export ATP-binding/permease protein MsbA"/>
    <property type="match status" value="1"/>
</dbReference>
<evidence type="ECO:0000313" key="18">
    <source>
        <dbReference type="Proteomes" id="UP000030106"/>
    </source>
</evidence>
<dbReference type="EMBL" id="ANFO01000218">
    <property type="protein sequence ID" value="KGQ11423.1"/>
    <property type="molecule type" value="Genomic_DNA"/>
</dbReference>
<dbReference type="AlphaFoldDB" id="A0A0A2VUV5"/>
<dbReference type="InterPro" id="IPR017871">
    <property type="entry name" value="ABC_transporter-like_CS"/>
</dbReference>
<dbReference type="InterPro" id="IPR039421">
    <property type="entry name" value="Type_1_exporter"/>
</dbReference>
<dbReference type="CDD" id="cd18552">
    <property type="entry name" value="ABC_6TM_MsbA_like"/>
    <property type="match status" value="1"/>
</dbReference>
<dbReference type="Gene3D" id="3.40.50.300">
    <property type="entry name" value="P-loop containing nucleotide triphosphate hydrolases"/>
    <property type="match status" value="1"/>
</dbReference>
<keyword evidence="8" id="KW-0547">Nucleotide-binding</keyword>
<dbReference type="Gene3D" id="1.20.1560.10">
    <property type="entry name" value="ABC transporter type 1, transmembrane domain"/>
    <property type="match status" value="1"/>
</dbReference>
<dbReference type="HAMAP" id="MF_00409">
    <property type="entry name" value="LpxK"/>
    <property type="match status" value="1"/>
</dbReference>
<feature type="domain" description="ABC transmembrane type-1" evidence="16">
    <location>
        <begin position="28"/>
        <end position="310"/>
    </location>
</feature>
<keyword evidence="10" id="KW-1278">Translocase</keyword>
<dbReference type="InterPro" id="IPR027417">
    <property type="entry name" value="P-loop_NTPase"/>
</dbReference>
<dbReference type="GO" id="GO:0016887">
    <property type="term" value="F:ATP hydrolysis activity"/>
    <property type="evidence" value="ECO:0007669"/>
    <property type="project" value="InterPro"/>
</dbReference>
<comment type="similarity">
    <text evidence="2">Belongs to the ABC transporter superfamily. ABCB family. MHC peptide exporter (TC 3.A.1.209) subfamily.</text>
</comment>
<dbReference type="HOGENOM" id="CLU_015632_0_0_1"/>
<evidence type="ECO:0000256" key="1">
    <source>
        <dbReference type="ARBA" id="ARBA00004127"/>
    </source>
</evidence>
<evidence type="ECO:0000256" key="11">
    <source>
        <dbReference type="ARBA" id="ARBA00022989"/>
    </source>
</evidence>
<proteinExistence type="inferred from homology"/>
<evidence type="ECO:0000256" key="7">
    <source>
        <dbReference type="ARBA" id="ARBA00022692"/>
    </source>
</evidence>
<comment type="caution">
    <text evidence="17">The sequence shown here is derived from an EMBL/GenBank/DDBJ whole genome shotgun (WGS) entry which is preliminary data.</text>
</comment>
<dbReference type="CDD" id="cd03251">
    <property type="entry name" value="ABCC_MsbA"/>
    <property type="match status" value="1"/>
</dbReference>
<evidence type="ECO:0000256" key="5">
    <source>
        <dbReference type="ARBA" id="ARBA00022475"/>
    </source>
</evidence>
<feature type="transmembrane region" description="Helical" evidence="14">
    <location>
        <begin position="244"/>
        <end position="269"/>
    </location>
</feature>
<evidence type="ECO:0000256" key="8">
    <source>
        <dbReference type="ARBA" id="ARBA00022741"/>
    </source>
</evidence>
<keyword evidence="13 14" id="KW-0472">Membrane</keyword>
<dbReference type="GO" id="GO:0005524">
    <property type="term" value="F:ATP binding"/>
    <property type="evidence" value="ECO:0007669"/>
    <property type="project" value="UniProtKB-KW"/>
</dbReference>
<evidence type="ECO:0000256" key="2">
    <source>
        <dbReference type="ARBA" id="ARBA00006493"/>
    </source>
</evidence>
<dbReference type="FunFam" id="3.40.50.300:FF:000140">
    <property type="entry name" value="Lipid A export ATP-binding/permease protein MsbA"/>
    <property type="match status" value="1"/>
</dbReference>
<reference evidence="17 18" key="1">
    <citation type="submission" date="2012-10" db="EMBL/GenBank/DDBJ databases">
        <title>Genome sequencing and analysis of entomopathogenic fungi Beauveria bassiana D1-5.</title>
        <authorList>
            <person name="Li Q."/>
            <person name="Wang L."/>
            <person name="Zhang Z."/>
            <person name="Wang Q."/>
            <person name="Ren J."/>
            <person name="Wang M."/>
            <person name="Xu W."/>
            <person name="Wang J."/>
            <person name="Lu Y."/>
            <person name="Du Q."/>
            <person name="Sun Z."/>
        </authorList>
    </citation>
    <scope>NUCLEOTIDE SEQUENCE [LARGE SCALE GENOMIC DNA]</scope>
    <source>
        <strain evidence="17 18">D1-5</strain>
    </source>
</reference>
<dbReference type="NCBIfam" id="TIGR00682">
    <property type="entry name" value="lpxK"/>
    <property type="match status" value="1"/>
</dbReference>
<comment type="subcellular location">
    <subcellularLocation>
        <location evidence="1">Endomembrane system</location>
        <topology evidence="1">Multi-pass membrane protein</topology>
    </subcellularLocation>
</comment>
<evidence type="ECO:0000313" key="17">
    <source>
        <dbReference type="EMBL" id="KGQ11423.1"/>
    </source>
</evidence>
<evidence type="ECO:0000256" key="10">
    <source>
        <dbReference type="ARBA" id="ARBA00022967"/>
    </source>
</evidence>
<dbReference type="STRING" id="1245745.A0A0A2VUV5"/>
<feature type="transmembrane region" description="Helical" evidence="14">
    <location>
        <begin position="169"/>
        <end position="186"/>
    </location>
</feature>
<accession>A0A0A2VUV5</accession>
<evidence type="ECO:0000256" key="4">
    <source>
        <dbReference type="ARBA" id="ARBA00022448"/>
    </source>
</evidence>
<evidence type="ECO:0000256" key="3">
    <source>
        <dbReference type="ARBA" id="ARBA00011738"/>
    </source>
</evidence>
<evidence type="ECO:0000256" key="13">
    <source>
        <dbReference type="ARBA" id="ARBA00023136"/>
    </source>
</evidence>
<dbReference type="InterPro" id="IPR011527">
    <property type="entry name" value="ABC1_TM_dom"/>
</dbReference>
<evidence type="ECO:0000259" key="15">
    <source>
        <dbReference type="PROSITE" id="PS50893"/>
    </source>
</evidence>
<dbReference type="SUPFAM" id="SSF52540">
    <property type="entry name" value="P-loop containing nucleoside triphosphate hydrolases"/>
    <property type="match status" value="2"/>
</dbReference>
<keyword evidence="7 14" id="KW-0812">Transmembrane</keyword>
<dbReference type="SUPFAM" id="SSF90123">
    <property type="entry name" value="ABC transporter transmembrane region"/>
    <property type="match status" value="1"/>
</dbReference>
<dbReference type="PROSITE" id="PS50893">
    <property type="entry name" value="ABC_TRANSPORTER_2"/>
    <property type="match status" value="1"/>
</dbReference>
<dbReference type="UniPathway" id="UPA00359">
    <property type="reaction ID" value="UER00482"/>
</dbReference>
<keyword evidence="4" id="KW-0813">Transport</keyword>
<keyword evidence="11 14" id="KW-1133">Transmembrane helix</keyword>
<keyword evidence="5" id="KW-1003">Cell membrane</keyword>
<dbReference type="Pfam" id="PF00664">
    <property type="entry name" value="ABC_membrane"/>
    <property type="match status" value="1"/>
</dbReference>
<dbReference type="PANTHER" id="PTHR43394:SF1">
    <property type="entry name" value="ATP-BINDING CASSETTE SUB-FAMILY B MEMBER 10, MITOCHONDRIAL"/>
    <property type="match status" value="1"/>
</dbReference>
<sequence>MQNDKDLSTWQTFRRLWPMISPFRTGLIVAGIALILNAASDTYMLSLLKPLLDDGFGKTNSSVLLWMPLAVIALMLLRGVTSYVSSYCISWVSGMVVMNMRRRLFSHMMGMPVSFFDQQSTGTLLSRITYDSEQVASSSSGALITVVREGASIIGLFVLMFWYSWQLSVILIVLAPVVSFAIRFVSKRFRNISKNMQNTMGQVTTSAEQMLKGHKEVLIFGGQQVETDRFDKVSNRMRNQGMKLVSASSISDPIIQLIASLALAFVLYAASFPSVMETLTPGTITVVFSSMIALMRPLKSLTNVNAQFQRGMAACQTLFSILDSEQEKDGGKLVIDRSKGDVEFRNVTFTYPGRDTPALRNINLTIPAGKTVALVGRSGSGKSTIASLITRFYEQQEGEILIDGHDIREYTLASLRNQVGLVSQNVHLFNDTVANNIAYARTGEYSREDIEKAARMAYAMDFISKMDNGLDTMIGENGVLLSGGQRQRIAIARALLRDSPILVLDEATSALDTESERAIQSALDELQKNRTSLVIAHRLSTIEQADEIVVVEDDAIRRMIERIWSGKSPLYLLLLPLSWLYGLVSGVIRLSYRIGLRAVWRAPVPVVVVGNLTAGGNGKTPVVIWLVEQLQRRGVRVGVVSRGYGGKAAAYPLLLDVKTTPSEAGDEPVLIFQRTGAPVAVAPKRSEAVKALIAAEAPQIIITDDGLQHYALARDKEIVVIDGARRFGNGWWLPAGPMRERAGRLRSVDAVIVNGGEPQAGEIAMRLKPGLAINLLSGERRPVTDFTDVVAMAGIGHPPRFFTTLEQCGITPVKTVALADHQAITERDMLTIATAEQVVLMTEKDAVKCRSFAEGHKNWWYLPVDAELDSPLAETLLKELLGLVR</sequence>
<gene>
    <name evidence="17" type="ORF">BBAD15_g2850</name>
</gene>
<dbReference type="SMART" id="SM00382">
    <property type="entry name" value="AAA"/>
    <property type="match status" value="1"/>
</dbReference>
<feature type="transmembrane region" description="Helical" evidence="14">
    <location>
        <begin position="20"/>
        <end position="39"/>
    </location>
</feature>
<dbReference type="InterPro" id="IPR036640">
    <property type="entry name" value="ABC1_TM_sf"/>
</dbReference>
<dbReference type="GO" id="GO:0016020">
    <property type="term" value="C:membrane"/>
    <property type="evidence" value="ECO:0007669"/>
    <property type="project" value="InterPro"/>
</dbReference>
<keyword evidence="12" id="KW-0445">Lipid transport</keyword>
<dbReference type="GO" id="GO:0015421">
    <property type="term" value="F:ABC-type oligopeptide transporter activity"/>
    <property type="evidence" value="ECO:0007669"/>
    <property type="project" value="TreeGrafter"/>
</dbReference>
<dbReference type="InterPro" id="IPR003593">
    <property type="entry name" value="AAA+_ATPase"/>
</dbReference>
<evidence type="ECO:0000259" key="16">
    <source>
        <dbReference type="PROSITE" id="PS50929"/>
    </source>
</evidence>
<dbReference type="InterPro" id="IPR011917">
    <property type="entry name" value="ABC_transpr_lipidA"/>
</dbReference>
<dbReference type="GO" id="GO:0009029">
    <property type="term" value="F:lipid-A 4'-kinase activity"/>
    <property type="evidence" value="ECO:0007669"/>
    <property type="project" value="InterPro"/>
</dbReference>
<dbReference type="Pfam" id="PF02606">
    <property type="entry name" value="LpxK"/>
    <property type="match status" value="1"/>
</dbReference>
<name>A0A0A2VUV5_BEABA</name>
<dbReference type="InterPro" id="IPR003758">
    <property type="entry name" value="LpxK"/>
</dbReference>
<keyword evidence="6" id="KW-0997">Cell inner membrane</keyword>
<dbReference type="NCBIfam" id="TIGR02203">
    <property type="entry name" value="MsbA_lipidA"/>
    <property type="match status" value="1"/>
</dbReference>
<evidence type="ECO:0000256" key="9">
    <source>
        <dbReference type="ARBA" id="ARBA00022840"/>
    </source>
</evidence>
<dbReference type="InterPro" id="IPR003439">
    <property type="entry name" value="ABC_transporter-like_ATP-bd"/>
</dbReference>
<protein>
    <submittedName>
        <fullName evidence="17">Lipid A export ATP-binding/permease protein MsbA</fullName>
    </submittedName>
</protein>